<organism evidence="1 2">
    <name type="scientific">Nonomuraea roseola</name>
    <dbReference type="NCBI Taxonomy" id="46179"/>
    <lineage>
        <taxon>Bacteria</taxon>
        <taxon>Bacillati</taxon>
        <taxon>Actinomycetota</taxon>
        <taxon>Actinomycetes</taxon>
        <taxon>Streptosporangiales</taxon>
        <taxon>Streptosporangiaceae</taxon>
        <taxon>Nonomuraea</taxon>
    </lineage>
</organism>
<reference evidence="1 2" key="1">
    <citation type="submission" date="2024-09" db="EMBL/GenBank/DDBJ databases">
        <authorList>
            <person name="Sun Q."/>
            <person name="Mori K."/>
        </authorList>
    </citation>
    <scope>NUCLEOTIDE SEQUENCE [LARGE SCALE GENOMIC DNA]</scope>
    <source>
        <strain evidence="1 2">JCM 3323</strain>
    </source>
</reference>
<evidence type="ECO:0000313" key="2">
    <source>
        <dbReference type="Proteomes" id="UP001589646"/>
    </source>
</evidence>
<sequence length="72" mass="7748">MEGVICPRCGVLPPSPFPSGELWVRRRGDEVRILLRVGRRVFERTAVGAVDVAAVLGEVLSVLPAAPPDEGR</sequence>
<keyword evidence="2" id="KW-1185">Reference proteome</keyword>
<protein>
    <recommendedName>
        <fullName evidence="3">SelT/SelW/SelH family protein</fullName>
    </recommendedName>
</protein>
<accession>A0ABV5Q7K0</accession>
<dbReference type="Proteomes" id="UP001589646">
    <property type="component" value="Unassembled WGS sequence"/>
</dbReference>
<evidence type="ECO:0008006" key="3">
    <source>
        <dbReference type="Google" id="ProtNLM"/>
    </source>
</evidence>
<comment type="caution">
    <text evidence="1">The sequence shown here is derived from an EMBL/GenBank/DDBJ whole genome shotgun (WGS) entry which is preliminary data.</text>
</comment>
<dbReference type="EMBL" id="JBHMCE010000010">
    <property type="protein sequence ID" value="MFB9531253.1"/>
    <property type="molecule type" value="Genomic_DNA"/>
</dbReference>
<name>A0ABV5Q7K0_9ACTN</name>
<proteinExistence type="predicted"/>
<dbReference type="RefSeq" id="WP_346116804.1">
    <property type="nucleotide sequence ID" value="NZ_BAAAXC010000004.1"/>
</dbReference>
<gene>
    <name evidence="1" type="ORF">ACFFRN_32035</name>
</gene>
<evidence type="ECO:0000313" key="1">
    <source>
        <dbReference type="EMBL" id="MFB9531253.1"/>
    </source>
</evidence>